<dbReference type="SUPFAM" id="SSF56645">
    <property type="entry name" value="Acyl-CoA dehydrogenase NM domain-like"/>
    <property type="match status" value="1"/>
</dbReference>
<keyword evidence="4" id="KW-0274">FAD</keyword>
<dbReference type="GO" id="GO:0050660">
    <property type="term" value="F:flavin adenine dinucleotide binding"/>
    <property type="evidence" value="ECO:0007669"/>
    <property type="project" value="InterPro"/>
</dbReference>
<dbReference type="Gene3D" id="1.20.140.10">
    <property type="entry name" value="Butyryl-CoA Dehydrogenase, subunit A, domain 3"/>
    <property type="match status" value="1"/>
</dbReference>
<keyword evidence="10" id="KW-1185">Reference proteome</keyword>
<feature type="domain" description="Acyl-CoA dehydrogenase/oxidase N-terminal" evidence="8">
    <location>
        <begin position="11"/>
        <end position="119"/>
    </location>
</feature>
<evidence type="ECO:0000313" key="10">
    <source>
        <dbReference type="Proteomes" id="UP000467428"/>
    </source>
</evidence>
<evidence type="ECO:0000259" key="8">
    <source>
        <dbReference type="Pfam" id="PF02771"/>
    </source>
</evidence>
<dbReference type="FunFam" id="2.40.110.10:FF:000002">
    <property type="entry name" value="Acyl-CoA dehydrogenase fadE12"/>
    <property type="match status" value="1"/>
</dbReference>
<dbReference type="GO" id="GO:0005886">
    <property type="term" value="C:plasma membrane"/>
    <property type="evidence" value="ECO:0007669"/>
    <property type="project" value="TreeGrafter"/>
</dbReference>
<dbReference type="PANTHER" id="PTHR43292:SF4">
    <property type="entry name" value="ACYL-COA DEHYDROGENASE FADE34"/>
    <property type="match status" value="1"/>
</dbReference>
<evidence type="ECO:0000256" key="5">
    <source>
        <dbReference type="ARBA" id="ARBA00023002"/>
    </source>
</evidence>
<dbReference type="InterPro" id="IPR046373">
    <property type="entry name" value="Acyl-CoA_Oxase/DH_mid-dom_sf"/>
</dbReference>
<keyword evidence="5" id="KW-0560">Oxidoreductase</keyword>
<dbReference type="KEGG" id="marz:MARA_20740"/>
<dbReference type="InterPro" id="IPR036250">
    <property type="entry name" value="AcylCo_DH-like_C"/>
</dbReference>
<gene>
    <name evidence="9" type="ORF">MARA_20740</name>
</gene>
<evidence type="ECO:0000256" key="4">
    <source>
        <dbReference type="ARBA" id="ARBA00022827"/>
    </source>
</evidence>
<dbReference type="AlphaFoldDB" id="A0A7I7RX57"/>
<dbReference type="EMBL" id="AP022593">
    <property type="protein sequence ID" value="BBY48606.1"/>
    <property type="molecule type" value="Genomic_DNA"/>
</dbReference>
<evidence type="ECO:0000256" key="2">
    <source>
        <dbReference type="ARBA" id="ARBA00009347"/>
    </source>
</evidence>
<comment type="cofactor">
    <cofactor evidence="1">
        <name>FAD</name>
        <dbReference type="ChEBI" id="CHEBI:57692"/>
    </cofactor>
</comment>
<protein>
    <submittedName>
        <fullName evidence="9">Acyl-CoA dehydrogenase</fullName>
    </submittedName>
</protein>
<sequence>MNFERVELSVEDQAFLDDTRALLSSLVTDEVLRRDRETGDNFDEGVHLALGTAGYLAGEWNSEADGGFPRVRRRLWEQEKRRFHVPWVTSGTTSMVARSVQEFGSPELRDEVLPGVLSGHVRLCLGYTEPEGGSDIATCKTRAVRDGEHWVVNGAKMFTTGAHNCQYVFLITNTDPDAPKHRSLTMFLVPLDTPGIEIQGIRTVDGDRTNIVYYSDVRVDDRYRLGEVNGGWTVLREPLNAEHGAVDASADGLQDVSIMMHQGGFMVSACDRAAAIVGRSGRDGRRPVDDGSVAYRFGRSVARMEVAISTPNVFGRVALAQTMRDVAPDLMDVLGEAAALPIDTDGAIDDGASEYVYRFAPLVGIYGGTLEVFRNMIAQYVLGLGKPSYSVAKTP</sequence>
<accession>A0A7I7RX57</accession>
<dbReference type="Proteomes" id="UP000467428">
    <property type="component" value="Chromosome"/>
</dbReference>
<proteinExistence type="inferred from homology"/>
<evidence type="ECO:0000313" key="9">
    <source>
        <dbReference type="EMBL" id="BBY48606.1"/>
    </source>
</evidence>
<dbReference type="Gene3D" id="1.10.540.10">
    <property type="entry name" value="Acyl-CoA dehydrogenase/oxidase, N-terminal domain"/>
    <property type="match status" value="1"/>
</dbReference>
<dbReference type="Pfam" id="PF02770">
    <property type="entry name" value="Acyl-CoA_dh_M"/>
    <property type="match status" value="1"/>
</dbReference>
<keyword evidence="3" id="KW-0285">Flavoprotein</keyword>
<dbReference type="Pfam" id="PF02771">
    <property type="entry name" value="Acyl-CoA_dh_N"/>
    <property type="match status" value="1"/>
</dbReference>
<comment type="catalytic activity">
    <reaction evidence="6">
        <text>a 2,3-saturated acyl-CoA + A = a 2,3-dehydroacyl-CoA + AH2</text>
        <dbReference type="Rhea" id="RHEA:48608"/>
        <dbReference type="ChEBI" id="CHEBI:13193"/>
        <dbReference type="ChEBI" id="CHEBI:17499"/>
        <dbReference type="ChEBI" id="CHEBI:60015"/>
        <dbReference type="ChEBI" id="CHEBI:65111"/>
    </reaction>
</comment>
<geneLocation type="plasmid" evidence="10">
    <name>pjcm18538 dna</name>
</geneLocation>
<dbReference type="InterPro" id="IPR013786">
    <property type="entry name" value="AcylCoA_DH/ox_N"/>
</dbReference>
<dbReference type="GO" id="GO:0016627">
    <property type="term" value="F:oxidoreductase activity, acting on the CH-CH group of donors"/>
    <property type="evidence" value="ECO:0007669"/>
    <property type="project" value="InterPro"/>
</dbReference>
<evidence type="ECO:0000256" key="3">
    <source>
        <dbReference type="ARBA" id="ARBA00022630"/>
    </source>
</evidence>
<dbReference type="InterPro" id="IPR006091">
    <property type="entry name" value="Acyl-CoA_Oxase/DH_mid-dom"/>
</dbReference>
<reference evidence="9 10" key="1">
    <citation type="journal article" date="2019" name="Emerg. Microbes Infect.">
        <title>Comprehensive subspecies identification of 175 nontuberculous mycobacteria species based on 7547 genomic profiles.</title>
        <authorList>
            <person name="Matsumoto Y."/>
            <person name="Kinjo T."/>
            <person name="Motooka D."/>
            <person name="Nabeya D."/>
            <person name="Jung N."/>
            <person name="Uechi K."/>
            <person name="Horii T."/>
            <person name="Iida T."/>
            <person name="Fujita J."/>
            <person name="Nakamura S."/>
        </authorList>
    </citation>
    <scope>NUCLEOTIDE SEQUENCE [LARGE SCALE GENOMIC DNA]</scope>
    <source>
        <strain evidence="9 10">JCM 18538</strain>
    </source>
</reference>
<dbReference type="InterPro" id="IPR052161">
    <property type="entry name" value="Mycobact_Acyl-CoA_DH"/>
</dbReference>
<dbReference type="InterPro" id="IPR009100">
    <property type="entry name" value="AcylCoA_DH/oxidase_NM_dom_sf"/>
</dbReference>
<dbReference type="PANTHER" id="PTHR43292">
    <property type="entry name" value="ACYL-COA DEHYDROGENASE"/>
    <property type="match status" value="1"/>
</dbReference>
<evidence type="ECO:0000256" key="6">
    <source>
        <dbReference type="ARBA" id="ARBA00052546"/>
    </source>
</evidence>
<comment type="similarity">
    <text evidence="2">Belongs to the acyl-CoA dehydrogenase family.</text>
</comment>
<evidence type="ECO:0000256" key="1">
    <source>
        <dbReference type="ARBA" id="ARBA00001974"/>
    </source>
</evidence>
<evidence type="ECO:0000259" key="7">
    <source>
        <dbReference type="Pfam" id="PF02770"/>
    </source>
</evidence>
<dbReference type="RefSeq" id="WP_163918363.1">
    <property type="nucleotide sequence ID" value="NZ_AP022593.1"/>
</dbReference>
<dbReference type="SUPFAM" id="SSF47203">
    <property type="entry name" value="Acyl-CoA dehydrogenase C-terminal domain-like"/>
    <property type="match status" value="1"/>
</dbReference>
<name>A0A7I7RX57_9MYCO</name>
<organism evidence="9 10">
    <name type="scientific">Mycolicibacterium arabiense</name>
    <dbReference type="NCBI Taxonomy" id="1286181"/>
    <lineage>
        <taxon>Bacteria</taxon>
        <taxon>Bacillati</taxon>
        <taxon>Actinomycetota</taxon>
        <taxon>Actinomycetes</taxon>
        <taxon>Mycobacteriales</taxon>
        <taxon>Mycobacteriaceae</taxon>
        <taxon>Mycolicibacterium</taxon>
    </lineage>
</organism>
<dbReference type="InterPro" id="IPR037069">
    <property type="entry name" value="AcylCoA_DH/ox_N_sf"/>
</dbReference>
<dbReference type="Gene3D" id="2.40.110.10">
    <property type="entry name" value="Butyryl-CoA Dehydrogenase, subunit A, domain 2"/>
    <property type="match status" value="1"/>
</dbReference>
<feature type="domain" description="Acyl-CoA oxidase/dehydrogenase middle" evidence="7">
    <location>
        <begin position="124"/>
        <end position="210"/>
    </location>
</feature>